<dbReference type="AlphaFoldDB" id="A0A1Y2CVL4"/>
<dbReference type="SUPFAM" id="SSF55729">
    <property type="entry name" value="Acyl-CoA N-acyltransferases (Nat)"/>
    <property type="match status" value="1"/>
</dbReference>
<dbReference type="Proteomes" id="UP000193642">
    <property type="component" value="Unassembled WGS sequence"/>
</dbReference>
<proteinExistence type="predicted"/>
<protein>
    <recommendedName>
        <fullName evidence="3">N-acetyltransferase domain-containing protein</fullName>
    </recommendedName>
</protein>
<reference evidence="1 2" key="1">
    <citation type="submission" date="2016-07" db="EMBL/GenBank/DDBJ databases">
        <title>Pervasive Adenine N6-methylation of Active Genes in Fungi.</title>
        <authorList>
            <consortium name="DOE Joint Genome Institute"/>
            <person name="Mondo S.J."/>
            <person name="Dannebaum R.O."/>
            <person name="Kuo R.C."/>
            <person name="Labutti K."/>
            <person name="Haridas S."/>
            <person name="Kuo A."/>
            <person name="Salamov A."/>
            <person name="Ahrendt S.R."/>
            <person name="Lipzen A."/>
            <person name="Sullivan W."/>
            <person name="Andreopoulos W.B."/>
            <person name="Clum A."/>
            <person name="Lindquist E."/>
            <person name="Daum C."/>
            <person name="Ramamoorthy G.K."/>
            <person name="Gryganskyi A."/>
            <person name="Culley D."/>
            <person name="Magnuson J.K."/>
            <person name="James T.Y."/>
            <person name="O'Malley M.A."/>
            <person name="Stajich J.E."/>
            <person name="Spatafora J.W."/>
            <person name="Visel A."/>
            <person name="Grigoriev I.V."/>
        </authorList>
    </citation>
    <scope>NUCLEOTIDE SEQUENCE [LARGE SCALE GENOMIC DNA]</scope>
    <source>
        <strain evidence="1 2">JEL800</strain>
    </source>
</reference>
<gene>
    <name evidence="1" type="ORF">BCR33DRAFT_846698</name>
</gene>
<evidence type="ECO:0000313" key="2">
    <source>
        <dbReference type="Proteomes" id="UP000193642"/>
    </source>
</evidence>
<evidence type="ECO:0008006" key="3">
    <source>
        <dbReference type="Google" id="ProtNLM"/>
    </source>
</evidence>
<dbReference type="InterPro" id="IPR016181">
    <property type="entry name" value="Acyl_CoA_acyltransferase"/>
</dbReference>
<name>A0A1Y2CVL4_9FUNG</name>
<comment type="caution">
    <text evidence="1">The sequence shown here is derived from an EMBL/GenBank/DDBJ whole genome shotgun (WGS) entry which is preliminary data.</text>
</comment>
<keyword evidence="2" id="KW-1185">Reference proteome</keyword>
<accession>A0A1Y2CVL4</accession>
<dbReference type="Gene3D" id="3.40.630.30">
    <property type="match status" value="1"/>
</dbReference>
<dbReference type="OrthoDB" id="10424425at2759"/>
<sequence>MIRPVNIGDRALLIAIGDSTGLFDAGEAEELLGQKSIDHCCSAEAPAGHQAHAWHDPVTGTICGWTYFGPCQVELNGIGVKLLEFAEKTAWAAGATKVLINTASDDKTFNARQFYVKQDILRLLFKKRLWEGVHQITFCKNS</sequence>
<dbReference type="EMBL" id="MCGO01000006">
    <property type="protein sequence ID" value="ORY51062.1"/>
    <property type="molecule type" value="Genomic_DNA"/>
</dbReference>
<organism evidence="1 2">
    <name type="scientific">Rhizoclosmatium globosum</name>
    <dbReference type="NCBI Taxonomy" id="329046"/>
    <lineage>
        <taxon>Eukaryota</taxon>
        <taxon>Fungi</taxon>
        <taxon>Fungi incertae sedis</taxon>
        <taxon>Chytridiomycota</taxon>
        <taxon>Chytridiomycota incertae sedis</taxon>
        <taxon>Chytridiomycetes</taxon>
        <taxon>Chytridiales</taxon>
        <taxon>Chytriomycetaceae</taxon>
        <taxon>Rhizoclosmatium</taxon>
    </lineage>
</organism>
<evidence type="ECO:0000313" key="1">
    <source>
        <dbReference type="EMBL" id="ORY51062.1"/>
    </source>
</evidence>